<dbReference type="InterPro" id="IPR011023">
    <property type="entry name" value="Nop2p"/>
</dbReference>
<dbReference type="AlphaFoldDB" id="I7A3Z9"/>
<dbReference type="STRING" id="1191523.MROS_1389"/>
<evidence type="ECO:0000313" key="9">
    <source>
        <dbReference type="Proteomes" id="UP000009011"/>
    </source>
</evidence>
<dbReference type="EMBL" id="CP003557">
    <property type="protein sequence ID" value="AFN74626.1"/>
    <property type="molecule type" value="Genomic_DNA"/>
</dbReference>
<dbReference type="InterPro" id="IPR049560">
    <property type="entry name" value="MeTrfase_RsmB-F_NOP2_cat"/>
</dbReference>
<dbReference type="HOGENOM" id="CLU_005316_6_2_10"/>
<dbReference type="GO" id="GO:0008173">
    <property type="term" value="F:RNA methyltransferase activity"/>
    <property type="evidence" value="ECO:0007669"/>
    <property type="project" value="InterPro"/>
</dbReference>
<dbReference type="GO" id="GO:0008757">
    <property type="term" value="F:S-adenosylmethionine-dependent methyltransferase activity"/>
    <property type="evidence" value="ECO:0007669"/>
    <property type="project" value="InterPro"/>
</dbReference>
<comment type="similarity">
    <text evidence="1 6">Belongs to the class I-like SAM-binding methyltransferase superfamily. RsmB/NOP family.</text>
</comment>
<keyword evidence="3 6" id="KW-0808">Transferase</keyword>
<dbReference type="OrthoDB" id="9810297at2"/>
<organism evidence="8 9">
    <name type="scientific">Melioribacter roseus (strain DSM 23840 / JCM 17771 / VKM B-2668 / P3M-2)</name>
    <dbReference type="NCBI Taxonomy" id="1191523"/>
    <lineage>
        <taxon>Bacteria</taxon>
        <taxon>Pseudomonadati</taxon>
        <taxon>Ignavibacteriota</taxon>
        <taxon>Ignavibacteria</taxon>
        <taxon>Ignavibacteriales</taxon>
        <taxon>Melioribacteraceae</taxon>
        <taxon>Melioribacter</taxon>
    </lineage>
</organism>
<dbReference type="GO" id="GO:0003723">
    <property type="term" value="F:RNA binding"/>
    <property type="evidence" value="ECO:0007669"/>
    <property type="project" value="UniProtKB-UniRule"/>
</dbReference>
<dbReference type="RefSeq" id="WP_014856060.1">
    <property type="nucleotide sequence ID" value="NC_018178.1"/>
</dbReference>
<feature type="binding site" evidence="6">
    <location>
        <position position="138"/>
    </location>
    <ligand>
        <name>S-adenosyl-L-methionine</name>
        <dbReference type="ChEBI" id="CHEBI:59789"/>
    </ligand>
</feature>
<dbReference type="GO" id="GO:0001510">
    <property type="term" value="P:RNA methylation"/>
    <property type="evidence" value="ECO:0007669"/>
    <property type="project" value="InterPro"/>
</dbReference>
<dbReference type="KEGG" id="mro:MROS_1389"/>
<evidence type="ECO:0000256" key="5">
    <source>
        <dbReference type="ARBA" id="ARBA00022884"/>
    </source>
</evidence>
<feature type="active site" description="Nucleophile" evidence="6">
    <location>
        <position position="236"/>
    </location>
</feature>
<dbReference type="Proteomes" id="UP000009011">
    <property type="component" value="Chromosome"/>
</dbReference>
<reference evidence="8 9" key="1">
    <citation type="journal article" date="2013" name="PLoS ONE">
        <title>Genomic analysis of Melioribacter roseus, facultatively anaerobic organotrophic bacterium representing a novel deep lineage within Bacteriodetes/Chlorobi group.</title>
        <authorList>
            <person name="Kadnikov V.V."/>
            <person name="Mardanov A.V."/>
            <person name="Podosokorskaya O.A."/>
            <person name="Gavrilov S.N."/>
            <person name="Kublanov I.V."/>
            <person name="Beletsky A.V."/>
            <person name="Bonch-Osmolovskaya E.A."/>
            <person name="Ravin N.V."/>
        </authorList>
    </citation>
    <scope>NUCLEOTIDE SEQUENCE [LARGE SCALE GENOMIC DNA]</scope>
    <source>
        <strain evidence="9">JCM 17771 / P3M-2</strain>
    </source>
</reference>
<evidence type="ECO:0000256" key="4">
    <source>
        <dbReference type="ARBA" id="ARBA00022691"/>
    </source>
</evidence>
<dbReference type="PROSITE" id="PS01153">
    <property type="entry name" value="NOL1_NOP2_SUN"/>
    <property type="match status" value="1"/>
</dbReference>
<dbReference type="eggNOG" id="COG0144">
    <property type="taxonomic scope" value="Bacteria"/>
</dbReference>
<dbReference type="PANTHER" id="PTHR22807">
    <property type="entry name" value="NOP2 YEAST -RELATED NOL1/NOP2/FMU SUN DOMAIN-CONTAINING"/>
    <property type="match status" value="1"/>
</dbReference>
<comment type="caution">
    <text evidence="6">Lacks conserved residue(s) required for the propagation of feature annotation.</text>
</comment>
<evidence type="ECO:0000256" key="1">
    <source>
        <dbReference type="ARBA" id="ARBA00007494"/>
    </source>
</evidence>
<evidence type="ECO:0000256" key="2">
    <source>
        <dbReference type="ARBA" id="ARBA00022603"/>
    </source>
</evidence>
<dbReference type="Pfam" id="PF01189">
    <property type="entry name" value="Methyltr_RsmB-F"/>
    <property type="match status" value="1"/>
</dbReference>
<keyword evidence="9" id="KW-1185">Reference proteome</keyword>
<dbReference type="InterPro" id="IPR018314">
    <property type="entry name" value="RsmB/NOL1/NOP2-like_CS"/>
</dbReference>
<dbReference type="InterPro" id="IPR023267">
    <property type="entry name" value="RCMT"/>
</dbReference>
<dbReference type="PROSITE" id="PS51686">
    <property type="entry name" value="SAM_MT_RSMB_NOP"/>
    <property type="match status" value="1"/>
</dbReference>
<evidence type="ECO:0000259" key="7">
    <source>
        <dbReference type="PROSITE" id="PS51686"/>
    </source>
</evidence>
<sequence length="476" mass="54040">MIEIGKNITEYLRENFGDEYMSRFVEFYDSEPKTHIRISPRSDKQKLFEALTHYGIELKGVQGIPNAYEVTRGVDMVGKTIDYILGAYYIQSLSSMLPALVLNPSPKDKTLDLCAAPGSKTTQLSELMSNRGTLVSNDISIDRLRVLMYNIDKMNVVNAGVLNKKGELLCGFFDEYFDRILVDAPCSALGIIQKKGEVSNWWNRNKVSGIAEIQYKLLVSGIRMLKVGGELVYSTCTLTLEENELVLNKILEKYPVELVDVELPVESREAFTDIRGVKLNPGISKAKRIVPWEAGSEGFFVAKLVKSDKTDKRNADKSRFKNDIKLLNANSRDIKNYLSEISDYYGIEKSVFDDYRFIQRSKDIYFVDGRWDSIHTGLFNRIGSKFGAVDKKNRVQLHMLAAQILGKYVAKNRAELKNKSELEIYFRGGVIRRPFDSKGQKIVFYDDKILGTAVASDEGLKSQFPRAFRTQEIVIP</sequence>
<dbReference type="GO" id="GO:0006396">
    <property type="term" value="P:RNA processing"/>
    <property type="evidence" value="ECO:0007669"/>
    <property type="project" value="InterPro"/>
</dbReference>
<evidence type="ECO:0000256" key="6">
    <source>
        <dbReference type="PROSITE-ProRule" id="PRU01023"/>
    </source>
</evidence>
<keyword evidence="2 6" id="KW-0489">Methyltransferase</keyword>
<gene>
    <name evidence="8" type="ordered locus">MROS_1389</name>
</gene>
<keyword evidence="5 6" id="KW-0694">RNA-binding</keyword>
<feature type="binding site" evidence="6">
    <location>
        <position position="183"/>
    </location>
    <ligand>
        <name>S-adenosyl-L-methionine</name>
        <dbReference type="ChEBI" id="CHEBI:59789"/>
    </ligand>
</feature>
<protein>
    <submittedName>
        <fullName evidence="8">RNA methylase</fullName>
    </submittedName>
</protein>
<dbReference type="PRINTS" id="PR02008">
    <property type="entry name" value="RCMTFAMILY"/>
</dbReference>
<keyword evidence="4 6" id="KW-0949">S-adenosyl-L-methionine</keyword>
<dbReference type="SUPFAM" id="SSF53335">
    <property type="entry name" value="S-adenosyl-L-methionine-dependent methyltransferases"/>
    <property type="match status" value="1"/>
</dbReference>
<dbReference type="Gene3D" id="3.30.70.1170">
    <property type="entry name" value="Sun protein, domain 3"/>
    <property type="match status" value="1"/>
</dbReference>
<dbReference type="InterPro" id="IPR029063">
    <property type="entry name" value="SAM-dependent_MTases_sf"/>
</dbReference>
<evidence type="ECO:0000256" key="3">
    <source>
        <dbReference type="ARBA" id="ARBA00022679"/>
    </source>
</evidence>
<accession>I7A3Z9</accession>
<evidence type="ECO:0000313" key="8">
    <source>
        <dbReference type="EMBL" id="AFN74626.1"/>
    </source>
</evidence>
<proteinExistence type="inferred from homology"/>
<dbReference type="NCBIfam" id="TIGR00446">
    <property type="entry name" value="nop2p"/>
    <property type="match status" value="1"/>
</dbReference>
<feature type="binding site" evidence="6">
    <location>
        <begin position="114"/>
        <end position="120"/>
    </location>
    <ligand>
        <name>S-adenosyl-L-methionine</name>
        <dbReference type="ChEBI" id="CHEBI:59789"/>
    </ligand>
</feature>
<dbReference type="PATRIC" id="fig|1191523.3.peg.1476"/>
<feature type="domain" description="SAM-dependent MTase RsmB/NOP-type" evidence="7">
    <location>
        <begin position="24"/>
        <end position="307"/>
    </location>
</feature>
<name>I7A3Z9_MELRP</name>
<dbReference type="PANTHER" id="PTHR22807:SF30">
    <property type="entry name" value="28S RRNA (CYTOSINE(4447)-C(5))-METHYLTRANSFERASE-RELATED"/>
    <property type="match status" value="1"/>
</dbReference>
<dbReference type="Gene3D" id="3.40.50.150">
    <property type="entry name" value="Vaccinia Virus protein VP39"/>
    <property type="match status" value="1"/>
</dbReference>
<dbReference type="InterPro" id="IPR001678">
    <property type="entry name" value="MeTrfase_RsmB-F_NOP2_dom"/>
</dbReference>